<gene>
    <name evidence="5" type="ORF">CTEN210_16107</name>
</gene>
<name>A0AAD3DAF9_9STRA</name>
<evidence type="ECO:0000256" key="1">
    <source>
        <dbReference type="ARBA" id="ARBA00004167"/>
    </source>
</evidence>
<dbReference type="GO" id="GO:0016020">
    <property type="term" value="C:membrane"/>
    <property type="evidence" value="ECO:0007669"/>
    <property type="project" value="UniProtKB-SubCell"/>
</dbReference>
<dbReference type="GO" id="GO:0005737">
    <property type="term" value="C:cytoplasm"/>
    <property type="evidence" value="ECO:0007669"/>
    <property type="project" value="TreeGrafter"/>
</dbReference>
<evidence type="ECO:0000313" key="5">
    <source>
        <dbReference type="EMBL" id="GFH59631.1"/>
    </source>
</evidence>
<accession>A0AAD3DAF9</accession>
<keyword evidence="3" id="KW-1133">Transmembrane helix</keyword>
<evidence type="ECO:0000313" key="6">
    <source>
        <dbReference type="Proteomes" id="UP001054902"/>
    </source>
</evidence>
<comment type="caution">
    <text evidence="5">The sequence shown here is derived from an EMBL/GenBank/DDBJ whole genome shotgun (WGS) entry which is preliminary data.</text>
</comment>
<keyword evidence="3" id="KW-0472">Membrane</keyword>
<proteinExistence type="predicted"/>
<feature type="signal peptide" evidence="4">
    <location>
        <begin position="1"/>
        <end position="16"/>
    </location>
</feature>
<dbReference type="EMBL" id="BLLK01000069">
    <property type="protein sequence ID" value="GFH59631.1"/>
    <property type="molecule type" value="Genomic_DNA"/>
</dbReference>
<keyword evidence="4" id="KW-0732">Signal</keyword>
<evidence type="ECO:0008006" key="7">
    <source>
        <dbReference type="Google" id="ProtNLM"/>
    </source>
</evidence>
<dbReference type="Pfam" id="PF13704">
    <property type="entry name" value="Glyco_tranf_2_4"/>
    <property type="match status" value="1"/>
</dbReference>
<reference evidence="5 6" key="1">
    <citation type="journal article" date="2021" name="Sci. Rep.">
        <title>The genome of the diatom Chaetoceros tenuissimus carries an ancient integrated fragment of an extant virus.</title>
        <authorList>
            <person name="Hongo Y."/>
            <person name="Kimura K."/>
            <person name="Takaki Y."/>
            <person name="Yoshida Y."/>
            <person name="Baba S."/>
            <person name="Kobayashi G."/>
            <person name="Nagasaki K."/>
            <person name="Hano T."/>
            <person name="Tomaru Y."/>
        </authorList>
    </citation>
    <scope>NUCLEOTIDE SEQUENCE [LARGE SCALE GENOMIC DNA]</scope>
    <source>
        <strain evidence="5 6">NIES-3715</strain>
    </source>
</reference>
<dbReference type="AlphaFoldDB" id="A0AAD3DAF9"/>
<comment type="subcellular location">
    <subcellularLocation>
        <location evidence="1">Membrane</location>
        <topology evidence="1">Single-pass membrane protein</topology>
    </subcellularLocation>
</comment>
<dbReference type="GO" id="GO:0016757">
    <property type="term" value="F:glycosyltransferase activity"/>
    <property type="evidence" value="ECO:0007669"/>
    <property type="project" value="TreeGrafter"/>
</dbReference>
<evidence type="ECO:0000256" key="2">
    <source>
        <dbReference type="ARBA" id="ARBA00022692"/>
    </source>
</evidence>
<feature type="chain" id="PRO_5042082741" description="Glycosyltransferase family 92 protein" evidence="4">
    <location>
        <begin position="17"/>
        <end position="357"/>
    </location>
</feature>
<dbReference type="Proteomes" id="UP001054902">
    <property type="component" value="Unassembled WGS sequence"/>
</dbReference>
<keyword evidence="6" id="KW-1185">Reference proteome</keyword>
<sequence>MKTFHFLIVCLVQAFATVNFLTRINVDLQNYGSKTASERLALRGTINTLAVDGNTNNITLTDQVNNPTDATTDTAAICAIQKGSLTFIDEWIDYNLAIGFDKIYIYDNSEDFELQSWYEKQNQTRVDVKHFPGQVKQIPAYHDCITRIKWEDPKGPMHKWLAFIDLDEFIVLKQHENILELLEEKAEGQDVGGLALNWYMFGYDNQIKYKPIPMTKRFQTRDKGINQHVKVILRTDLIGKGGTFNSPHAYKYNKASIATVDTTGKRLEEDPWFNIDGPSDVAVIHHYHTKSLEEYVSRCARGRADMRQRSDKEAACRSEEEILEGWERNLQQSVFDISAWEALKQRVPKYEKYDDLE</sequence>
<evidence type="ECO:0000256" key="3">
    <source>
        <dbReference type="ARBA" id="ARBA00022989"/>
    </source>
</evidence>
<protein>
    <recommendedName>
        <fullName evidence="7">Glycosyltransferase family 92 protein</fullName>
    </recommendedName>
</protein>
<dbReference type="PANTHER" id="PTHR21461:SF69">
    <property type="entry name" value="GLYCOSYLTRANSFERASE FAMILY 92 PROTEIN"/>
    <property type="match status" value="1"/>
</dbReference>
<evidence type="ECO:0000256" key="4">
    <source>
        <dbReference type="SAM" id="SignalP"/>
    </source>
</evidence>
<organism evidence="5 6">
    <name type="scientific">Chaetoceros tenuissimus</name>
    <dbReference type="NCBI Taxonomy" id="426638"/>
    <lineage>
        <taxon>Eukaryota</taxon>
        <taxon>Sar</taxon>
        <taxon>Stramenopiles</taxon>
        <taxon>Ochrophyta</taxon>
        <taxon>Bacillariophyta</taxon>
        <taxon>Coscinodiscophyceae</taxon>
        <taxon>Chaetocerotophycidae</taxon>
        <taxon>Chaetocerotales</taxon>
        <taxon>Chaetocerotaceae</taxon>
        <taxon>Chaetoceros</taxon>
    </lineage>
</organism>
<dbReference type="PANTHER" id="PTHR21461">
    <property type="entry name" value="GLYCOSYLTRANSFERASE FAMILY 92 PROTEIN"/>
    <property type="match status" value="1"/>
</dbReference>
<keyword evidence="2" id="KW-0812">Transmembrane</keyword>